<feature type="compositionally biased region" description="Low complexity" evidence="1">
    <location>
        <begin position="60"/>
        <end position="71"/>
    </location>
</feature>
<feature type="compositionally biased region" description="Polar residues" evidence="1">
    <location>
        <begin position="39"/>
        <end position="49"/>
    </location>
</feature>
<feature type="compositionally biased region" description="Basic and acidic residues" evidence="1">
    <location>
        <begin position="278"/>
        <end position="303"/>
    </location>
</feature>
<gene>
    <name evidence="2" type="ORF">Prudu_011806</name>
</gene>
<sequence length="381" mass="41769">MKLVQNPDSADICCTAPASAATAPALMDHLAVGPAGSQAPASSTSSVAQPVSARRRHRPASTTDTTSTDASGSQPAKKNTRGPCRQLKMAKVTRVTNSHINIGYDERHRAAPTAELHSSLAHDIGHVIRSYCPMQWKSWKVMPDETKTAVRGQLSTNYNLEDLDEESLAYVNRLFSERYKQWKSNLHHHFQAPAFVNKAKVNKGNRKKKTLLHHWVPGPSPIGWMHGVRGGPIPRDRRLWRHDDGGEEPVGSSGVRLPTSSRYSDRVCGSSTGCWVSDLDRDIGSDSREETGDILSRDGNARRREPRPRSSAQSNSQVTALTVQVATLQSQMSVILQSLAQSGIPVPHFDAPTSEPVHPEHPQTSKPHVPDDNVDFGTLFD</sequence>
<dbReference type="EMBL" id="AP019300">
    <property type="protein sequence ID" value="BBH01519.1"/>
    <property type="molecule type" value="Genomic_DNA"/>
</dbReference>
<feature type="region of interest" description="Disordered" evidence="1">
    <location>
        <begin position="33"/>
        <end position="86"/>
    </location>
</feature>
<feature type="compositionally biased region" description="Basic and acidic residues" evidence="1">
    <location>
        <begin position="235"/>
        <end position="244"/>
    </location>
</feature>
<organism evidence="2">
    <name type="scientific">Prunus dulcis</name>
    <name type="common">Almond</name>
    <name type="synonym">Amygdalus dulcis</name>
    <dbReference type="NCBI Taxonomy" id="3755"/>
    <lineage>
        <taxon>Eukaryota</taxon>
        <taxon>Viridiplantae</taxon>
        <taxon>Streptophyta</taxon>
        <taxon>Embryophyta</taxon>
        <taxon>Tracheophyta</taxon>
        <taxon>Spermatophyta</taxon>
        <taxon>Magnoliopsida</taxon>
        <taxon>eudicotyledons</taxon>
        <taxon>Gunneridae</taxon>
        <taxon>Pentapetalae</taxon>
        <taxon>rosids</taxon>
        <taxon>fabids</taxon>
        <taxon>Rosales</taxon>
        <taxon>Rosaceae</taxon>
        <taxon>Amygdaloideae</taxon>
        <taxon>Amygdaleae</taxon>
        <taxon>Prunus</taxon>
    </lineage>
</organism>
<evidence type="ECO:0000313" key="2">
    <source>
        <dbReference type="EMBL" id="BBH01519.1"/>
    </source>
</evidence>
<accession>A0A4Y1RBF3</accession>
<proteinExistence type="predicted"/>
<evidence type="ECO:0008006" key="3">
    <source>
        <dbReference type="Google" id="ProtNLM"/>
    </source>
</evidence>
<protein>
    <recommendedName>
        <fullName evidence="3">Ankyrin repeat family protein</fullName>
    </recommendedName>
</protein>
<feature type="compositionally biased region" description="Basic and acidic residues" evidence="1">
    <location>
        <begin position="357"/>
        <end position="371"/>
    </location>
</feature>
<evidence type="ECO:0000256" key="1">
    <source>
        <dbReference type="SAM" id="MobiDB-lite"/>
    </source>
</evidence>
<feature type="region of interest" description="Disordered" evidence="1">
    <location>
        <begin position="346"/>
        <end position="381"/>
    </location>
</feature>
<name>A0A4Y1RBF3_PRUDU</name>
<reference evidence="2" key="1">
    <citation type="journal article" date="2019" name="Science">
        <title>Mutation of a bHLH transcription factor allowed almond domestication.</title>
        <authorList>
            <person name="Sanchez-Perez R."/>
            <person name="Pavan S."/>
            <person name="Mazzeo R."/>
            <person name="Moldovan C."/>
            <person name="Aiese Cigliano R."/>
            <person name="Del Cueto J."/>
            <person name="Ricciardi F."/>
            <person name="Lotti C."/>
            <person name="Ricciardi L."/>
            <person name="Dicenta F."/>
            <person name="Lopez-Marques R.L."/>
            <person name="Lindberg Moller B."/>
        </authorList>
    </citation>
    <scope>NUCLEOTIDE SEQUENCE</scope>
</reference>
<feature type="region of interest" description="Disordered" evidence="1">
    <location>
        <begin position="235"/>
        <end position="319"/>
    </location>
</feature>
<dbReference type="AlphaFoldDB" id="A0A4Y1RBF3"/>